<protein>
    <recommendedName>
        <fullName evidence="3">Core-binding (CB) domain-containing protein</fullName>
    </recommendedName>
</protein>
<reference evidence="1 2" key="1">
    <citation type="submission" date="2019-05" db="EMBL/GenBank/DDBJ databases">
        <title>Microbulbifer harenosus sp. nov., an alginate-degrading bacterium isolated from coastal sand.</title>
        <authorList>
            <person name="Huang H."/>
            <person name="Mo K."/>
            <person name="Bao S."/>
        </authorList>
    </citation>
    <scope>NUCLEOTIDE SEQUENCE [LARGE SCALE GENOMIC DNA]</scope>
    <source>
        <strain evidence="1 2">HB161719</strain>
    </source>
</reference>
<evidence type="ECO:0000313" key="2">
    <source>
        <dbReference type="Proteomes" id="UP000306791"/>
    </source>
</evidence>
<dbReference type="EMBL" id="VANI01000001">
    <property type="protein sequence ID" value="TLM79933.1"/>
    <property type="molecule type" value="Genomic_DNA"/>
</dbReference>
<organism evidence="1 2">
    <name type="scientific">Microbulbifer harenosus</name>
    <dbReference type="NCBI Taxonomy" id="2576840"/>
    <lineage>
        <taxon>Bacteria</taxon>
        <taxon>Pseudomonadati</taxon>
        <taxon>Pseudomonadota</taxon>
        <taxon>Gammaproteobacteria</taxon>
        <taxon>Cellvibrionales</taxon>
        <taxon>Microbulbiferaceae</taxon>
        <taxon>Microbulbifer</taxon>
    </lineage>
</organism>
<keyword evidence="2" id="KW-1185">Reference proteome</keyword>
<dbReference type="Proteomes" id="UP000306791">
    <property type="component" value="Unassembled WGS sequence"/>
</dbReference>
<accession>A0ABY2UNQ0</accession>
<proteinExistence type="predicted"/>
<evidence type="ECO:0008006" key="3">
    <source>
        <dbReference type="Google" id="ProtNLM"/>
    </source>
</evidence>
<name>A0ABY2UNQ0_9GAMM</name>
<sequence length="128" mass="14621">MQLQDPNERLKKQCRRYTVGDVLQTYLDDFIDVGNFGRTKLAAIKALINRPDLAGMDAMNLRRSDILDYLRRRLKEAKPQTVKNGIMWLSVAFKTVAASREWPIAAAVVSIQIVLQNRLCGYWRGGQP</sequence>
<evidence type="ECO:0000313" key="1">
    <source>
        <dbReference type="EMBL" id="TLM79933.1"/>
    </source>
</evidence>
<gene>
    <name evidence="1" type="ORF">FDY93_00720</name>
</gene>
<comment type="caution">
    <text evidence="1">The sequence shown here is derived from an EMBL/GenBank/DDBJ whole genome shotgun (WGS) entry which is preliminary data.</text>
</comment>